<reference evidence="2" key="1">
    <citation type="journal article" date="2014" name="BMC Genomics">
        <title>Genome sequencing of two Neorhizobium galegae strains reveals a noeT gene responsible for the unusual acetylation of the nodulation factors.</title>
        <authorList>
            <person name="Osterman J."/>
            <person name="Marsh J."/>
            <person name="Laine P.K."/>
            <person name="Zeng Z."/>
            <person name="Alatalo E."/>
            <person name="Sullivan J.T."/>
            <person name="Young J.P."/>
            <person name="Thomas-Oates J."/>
            <person name="Paulin L."/>
            <person name="Lindstrom K."/>
        </authorList>
    </citation>
    <scope>NUCLEOTIDE SEQUENCE [LARGE SCALE GENOMIC DNA]</scope>
    <source>
        <strain evidence="2">HAMBI 540</strain>
    </source>
</reference>
<dbReference type="Proteomes" id="UP000028181">
    <property type="component" value="Plasmid pHAMBI540a"/>
</dbReference>
<accession>A0A068SZV7</accession>
<dbReference type="KEGG" id="ngg:RG540_PA10270"/>
<dbReference type="HOGENOM" id="CLU_2509261_0_0_5"/>
<name>A0A068SZV7_NEOGA</name>
<dbReference type="EMBL" id="HG938354">
    <property type="protein sequence ID" value="CDN51703.1"/>
    <property type="molecule type" value="Genomic_DNA"/>
</dbReference>
<protein>
    <submittedName>
        <fullName evidence="1">Uncharacterized protein</fullName>
    </submittedName>
</protein>
<keyword evidence="1" id="KW-0614">Plasmid</keyword>
<proteinExistence type="predicted"/>
<dbReference type="PATRIC" id="fig|1028800.3.peg.5663"/>
<dbReference type="OrthoDB" id="9803716at2"/>
<keyword evidence="2" id="KW-1185">Reference proteome</keyword>
<evidence type="ECO:0000313" key="2">
    <source>
        <dbReference type="Proteomes" id="UP000028181"/>
    </source>
</evidence>
<evidence type="ECO:0000313" key="1">
    <source>
        <dbReference type="EMBL" id="CDN51703.1"/>
    </source>
</evidence>
<sequence>MNREHFRVACNEKRTRISDARRADLKAHEATARKAAKRNAFWHGAVIASVGVGGAADIARAAMYGWLLRVKDTIGSGKQVGCGHV</sequence>
<dbReference type="AlphaFoldDB" id="A0A068SZV7"/>
<gene>
    <name evidence="1" type="ORF">RG540_PA10270</name>
</gene>
<organism evidence="1 2">
    <name type="scientific">Neorhizobium galegae bv. orientalis str. HAMBI 540</name>
    <dbReference type="NCBI Taxonomy" id="1028800"/>
    <lineage>
        <taxon>Bacteria</taxon>
        <taxon>Pseudomonadati</taxon>
        <taxon>Pseudomonadota</taxon>
        <taxon>Alphaproteobacteria</taxon>
        <taxon>Hyphomicrobiales</taxon>
        <taxon>Rhizobiaceae</taxon>
        <taxon>Rhizobium/Agrobacterium group</taxon>
        <taxon>Neorhizobium</taxon>
    </lineage>
</organism>
<geneLocation type="plasmid" evidence="2">
    <name>II</name>
</geneLocation>